<feature type="transmembrane region" description="Helical" evidence="6">
    <location>
        <begin position="54"/>
        <end position="72"/>
    </location>
</feature>
<keyword evidence="9" id="KW-1185">Reference proteome</keyword>
<dbReference type="STRING" id="360105.CCV52592_0950"/>
<evidence type="ECO:0000256" key="1">
    <source>
        <dbReference type="ARBA" id="ARBA00004651"/>
    </source>
</evidence>
<dbReference type="RefSeq" id="WP_009650111.1">
    <property type="nucleotide sequence ID" value="NC_009715.2"/>
</dbReference>
<dbReference type="PANTHER" id="PTHR36115">
    <property type="entry name" value="PROLINE-RICH ANTIGEN HOMOLOG-RELATED"/>
    <property type="match status" value="1"/>
</dbReference>
<evidence type="ECO:0000256" key="6">
    <source>
        <dbReference type="SAM" id="Phobius"/>
    </source>
</evidence>
<keyword evidence="2" id="KW-1003">Cell membrane</keyword>
<dbReference type="KEGG" id="ccv:CCV52592_0950"/>
<gene>
    <name evidence="8" type="ORF">CCV52592_0950</name>
</gene>
<evidence type="ECO:0000313" key="9">
    <source>
        <dbReference type="Proteomes" id="UP000006380"/>
    </source>
</evidence>
<dbReference type="GO" id="GO:0005886">
    <property type="term" value="C:plasma membrane"/>
    <property type="evidence" value="ECO:0007669"/>
    <property type="project" value="UniProtKB-SubCell"/>
</dbReference>
<sequence length="150" mass="17332">MNTDVVEKLERENISLASFSKRIYAYCVDEVLISILFMAIYWDAFNTANTYEQVMTLVSSLIWQLIVLKILYQTFFTWYYGASLGKMAFKIVCIDAQILDKPSFMASLSRAMMRVVGEVCFYLGFAWAFGNEARQTWHDKIARTVVVDVL</sequence>
<evidence type="ECO:0000259" key="7">
    <source>
        <dbReference type="Pfam" id="PF06271"/>
    </source>
</evidence>
<evidence type="ECO:0000313" key="8">
    <source>
        <dbReference type="EMBL" id="EAU00022.1"/>
    </source>
</evidence>
<evidence type="ECO:0000256" key="4">
    <source>
        <dbReference type="ARBA" id="ARBA00022989"/>
    </source>
</evidence>
<name>A7GX76_CAMC5</name>
<evidence type="ECO:0000256" key="2">
    <source>
        <dbReference type="ARBA" id="ARBA00022475"/>
    </source>
</evidence>
<dbReference type="OrthoDB" id="5358104at2"/>
<reference evidence="8" key="1">
    <citation type="submission" date="2016-07" db="EMBL/GenBank/DDBJ databases">
        <title>Comparative genomics of the Campylobacter concisus group.</title>
        <authorList>
            <person name="Miller W.G."/>
            <person name="Yee E."/>
            <person name="Chapman M.H."/>
            <person name="Huynh S."/>
            <person name="Bono J.L."/>
            <person name="On S.L.W."/>
            <person name="StLeger J."/>
            <person name="Foster G."/>
            <person name="Parker C.T."/>
        </authorList>
    </citation>
    <scope>NUCLEOTIDE SEQUENCE</scope>
    <source>
        <strain evidence="8">525.92</strain>
    </source>
</reference>
<dbReference type="HOGENOM" id="CLU_053152_5_0_7"/>
<keyword evidence="4 6" id="KW-1133">Transmembrane helix</keyword>
<dbReference type="PANTHER" id="PTHR36115:SF4">
    <property type="entry name" value="MEMBRANE PROTEIN"/>
    <property type="match status" value="1"/>
</dbReference>
<keyword evidence="3 6" id="KW-0812">Transmembrane</keyword>
<dbReference type="AlphaFoldDB" id="A7GX76"/>
<comment type="subcellular location">
    <subcellularLocation>
        <location evidence="1">Cell membrane</location>
        <topology evidence="1">Multi-pass membrane protein</topology>
    </subcellularLocation>
</comment>
<organism evidence="8 9">
    <name type="scientific">Campylobacter curvus (strain 525.92)</name>
    <dbReference type="NCBI Taxonomy" id="360105"/>
    <lineage>
        <taxon>Bacteria</taxon>
        <taxon>Pseudomonadati</taxon>
        <taxon>Campylobacterota</taxon>
        <taxon>Epsilonproteobacteria</taxon>
        <taxon>Campylobacterales</taxon>
        <taxon>Campylobacteraceae</taxon>
        <taxon>Campylobacter</taxon>
    </lineage>
</organism>
<dbReference type="InterPro" id="IPR051791">
    <property type="entry name" value="Pra-immunoreactive"/>
</dbReference>
<evidence type="ECO:0000256" key="5">
    <source>
        <dbReference type="ARBA" id="ARBA00023136"/>
    </source>
</evidence>
<evidence type="ECO:0000256" key="3">
    <source>
        <dbReference type="ARBA" id="ARBA00022692"/>
    </source>
</evidence>
<dbReference type="Proteomes" id="UP000006380">
    <property type="component" value="Chromosome"/>
</dbReference>
<keyword evidence="5 6" id="KW-0472">Membrane</keyword>
<proteinExistence type="predicted"/>
<dbReference type="InterPro" id="IPR010432">
    <property type="entry name" value="RDD"/>
</dbReference>
<accession>A7GX76</accession>
<feature type="domain" description="RDD" evidence="7">
    <location>
        <begin position="16"/>
        <end position="142"/>
    </location>
</feature>
<feature type="transmembrane region" description="Helical" evidence="6">
    <location>
        <begin position="23"/>
        <end position="42"/>
    </location>
</feature>
<protein>
    <recommendedName>
        <fullName evidence="7">RDD domain-containing protein</fullName>
    </recommendedName>
</protein>
<dbReference type="EMBL" id="CP000767">
    <property type="protein sequence ID" value="EAU00022.1"/>
    <property type="molecule type" value="Genomic_DNA"/>
</dbReference>
<dbReference type="Pfam" id="PF06271">
    <property type="entry name" value="RDD"/>
    <property type="match status" value="1"/>
</dbReference>